<dbReference type="OrthoDB" id="7981249at2"/>
<keyword evidence="8" id="KW-1185">Reference proteome</keyword>
<dbReference type="PANTHER" id="PTHR12812">
    <property type="entry name" value="HEPARAN SULFATE 6-O-SULFOTRANSFERASE 3"/>
    <property type="match status" value="1"/>
</dbReference>
<evidence type="ECO:0000313" key="8">
    <source>
        <dbReference type="Proteomes" id="UP000304912"/>
    </source>
</evidence>
<dbReference type="GO" id="GO:0017095">
    <property type="term" value="F:heparan sulfate 6-sulfotransferase activity"/>
    <property type="evidence" value="ECO:0007669"/>
    <property type="project" value="TreeGrafter"/>
</dbReference>
<keyword evidence="4" id="KW-1133">Transmembrane helix</keyword>
<protein>
    <recommendedName>
        <fullName evidence="9">Sulfotransferase family protein</fullName>
    </recommendedName>
</protein>
<accession>A0A5B7YFL5</accession>
<dbReference type="AlphaFoldDB" id="A0A5B7YFL5"/>
<evidence type="ECO:0000256" key="1">
    <source>
        <dbReference type="ARBA" id="ARBA00004167"/>
    </source>
</evidence>
<evidence type="ECO:0000256" key="5">
    <source>
        <dbReference type="ARBA" id="ARBA00023136"/>
    </source>
</evidence>
<keyword evidence="2" id="KW-0808">Transferase</keyword>
<evidence type="ECO:0000256" key="4">
    <source>
        <dbReference type="ARBA" id="ARBA00022989"/>
    </source>
</evidence>
<evidence type="ECO:0000256" key="6">
    <source>
        <dbReference type="ARBA" id="ARBA00023180"/>
    </source>
</evidence>
<dbReference type="Proteomes" id="UP000304912">
    <property type="component" value="Chromosome"/>
</dbReference>
<evidence type="ECO:0008006" key="9">
    <source>
        <dbReference type="Google" id="ProtNLM"/>
    </source>
</evidence>
<dbReference type="InterPro" id="IPR005331">
    <property type="entry name" value="Sulfotransferase"/>
</dbReference>
<name>A0A5B7YFL5_9ALTE</name>
<reference evidence="7 8" key="1">
    <citation type="submission" date="2019-04" db="EMBL/GenBank/DDBJ databases">
        <title>Salinimonas iocasae sp. nov., a halophilic bacterium isolated from the outer tube casing of tubeworms in Okinawa Trough.</title>
        <authorList>
            <person name="Zhang H."/>
            <person name="Wang H."/>
            <person name="Li C."/>
        </authorList>
    </citation>
    <scope>NUCLEOTIDE SEQUENCE [LARGE SCALE GENOMIC DNA]</scope>
    <source>
        <strain evidence="7 8">KX18D6</strain>
    </source>
</reference>
<comment type="subcellular location">
    <subcellularLocation>
        <location evidence="1">Membrane</location>
        <topology evidence="1">Single-pass membrane protein</topology>
    </subcellularLocation>
</comment>
<dbReference type="InterPro" id="IPR010635">
    <property type="entry name" value="Heparan_SO4-6-sulfoTrfase"/>
</dbReference>
<keyword evidence="5" id="KW-0472">Membrane</keyword>
<dbReference type="Gene3D" id="3.40.50.300">
    <property type="entry name" value="P-loop containing nucleotide triphosphate hydrolases"/>
    <property type="match status" value="1"/>
</dbReference>
<dbReference type="GO" id="GO:0016020">
    <property type="term" value="C:membrane"/>
    <property type="evidence" value="ECO:0007669"/>
    <property type="project" value="UniProtKB-SubCell"/>
</dbReference>
<dbReference type="PANTHER" id="PTHR12812:SF0">
    <property type="entry name" value="HEPARAN-SULFATE 6-O-SULFOTRANSFERASE"/>
    <property type="match status" value="1"/>
</dbReference>
<proteinExistence type="predicted"/>
<dbReference type="Pfam" id="PF03567">
    <property type="entry name" value="Sulfotransfer_2"/>
    <property type="match status" value="1"/>
</dbReference>
<dbReference type="InterPro" id="IPR027417">
    <property type="entry name" value="P-loop_NTPase"/>
</dbReference>
<evidence type="ECO:0000256" key="2">
    <source>
        <dbReference type="ARBA" id="ARBA00022679"/>
    </source>
</evidence>
<dbReference type="EMBL" id="CP039852">
    <property type="protein sequence ID" value="QCZ94447.1"/>
    <property type="molecule type" value="Genomic_DNA"/>
</dbReference>
<dbReference type="KEGG" id="salk:FBQ74_13655"/>
<keyword evidence="3" id="KW-0812">Transmembrane</keyword>
<keyword evidence="6" id="KW-0325">Glycoprotein</keyword>
<evidence type="ECO:0000256" key="3">
    <source>
        <dbReference type="ARBA" id="ARBA00022692"/>
    </source>
</evidence>
<organism evidence="7 8">
    <name type="scientific">Salinimonas iocasae</name>
    <dbReference type="NCBI Taxonomy" id="2572577"/>
    <lineage>
        <taxon>Bacteria</taxon>
        <taxon>Pseudomonadati</taxon>
        <taxon>Pseudomonadota</taxon>
        <taxon>Gammaproteobacteria</taxon>
        <taxon>Alteromonadales</taxon>
        <taxon>Alteromonadaceae</taxon>
        <taxon>Alteromonas/Salinimonas group</taxon>
        <taxon>Salinimonas</taxon>
    </lineage>
</organism>
<gene>
    <name evidence="7" type="ORF">FBQ74_13655</name>
</gene>
<evidence type="ECO:0000313" key="7">
    <source>
        <dbReference type="EMBL" id="QCZ94447.1"/>
    </source>
</evidence>
<sequence length="262" mass="29534">MVQEILKQQSEKYLSRYPKIFFCHVPKCAGVSLSKAIYASVYPSVLKATKFAGHIDLKSSRVSAQLLDIDMMTARECQLISHLDASSMLYTNGHCIARPSVVSKYSQKWHFLTILRDPVDRFISEFVYNRYKESEWLKHDQDIEQYVDSDKGISAGLTYARYFSGINDSQQILANPDAAVEAAVANLRRFAVAGTLDDMPAWINQFNQRFNTKINIDSKNKSPNQGASSDITANSDVMSRIAQLCEIDSQIYQQLKAIKPAA</sequence>
<dbReference type="SUPFAM" id="SSF52540">
    <property type="entry name" value="P-loop containing nucleoside triphosphate hydrolases"/>
    <property type="match status" value="1"/>
</dbReference>